<reference evidence="17 18" key="1">
    <citation type="submission" date="2021-10" db="EMBL/GenBank/DDBJ databases">
        <title>Anaerobic single-cell dispensing facilitates the cultivation of human gut bacteria.</title>
        <authorList>
            <person name="Afrizal A."/>
        </authorList>
    </citation>
    <scope>NUCLEOTIDE SEQUENCE [LARGE SCALE GENOMIC DNA]</scope>
    <source>
        <strain evidence="17 18">CLA-AA-H276</strain>
    </source>
</reference>
<name>A0AAE3AA29_9FIRM</name>
<dbReference type="Pfam" id="PF02518">
    <property type="entry name" value="HATPase_c"/>
    <property type="match status" value="1"/>
</dbReference>
<keyword evidence="6 14" id="KW-0812">Transmembrane</keyword>
<dbReference type="PANTHER" id="PTHR45528:SF11">
    <property type="entry name" value="HISTIDINE KINASE"/>
    <property type="match status" value="1"/>
</dbReference>
<sequence>MKKNFYSIWMRVVLCCFWVMICTFLIIGFTIHFMNRLNIWNLFPLPITGLHFIILLALVALVLGMFISVFIFRYALNPVSELSKAMQKVADGDYTVKLDVPGNKSEIYELLNNFNVMVQELNSTETLHSDFISNVSHEFKTPLATITGYATLLQDDTLTPQERNEYIETIITSARELSKMTGNILSLSRLENQTIITDQEDFRVDEQIRWIILRAESAWSAKNLVLEPELDKITWYGNQELTSHIWSNLIDNAIKFTPAGGEITIKASMDEEWLTVSVQDSGIGIPPDIQSRIFDKFYQGDTSHKKKGNGLGLALVHQIVTLYGGHITLESIPDLGSTFTVCLPAHPSSELESSLPLP</sequence>
<dbReference type="PROSITE" id="PS50885">
    <property type="entry name" value="HAMP"/>
    <property type="match status" value="1"/>
</dbReference>
<dbReference type="Pfam" id="PF00512">
    <property type="entry name" value="HisKA"/>
    <property type="match status" value="1"/>
</dbReference>
<keyword evidence="11 14" id="KW-0472">Membrane</keyword>
<evidence type="ECO:0000313" key="17">
    <source>
        <dbReference type="EMBL" id="MCC2127227.1"/>
    </source>
</evidence>
<proteinExistence type="predicted"/>
<dbReference type="CDD" id="cd06225">
    <property type="entry name" value="HAMP"/>
    <property type="match status" value="1"/>
</dbReference>
<dbReference type="InterPro" id="IPR005467">
    <property type="entry name" value="His_kinase_dom"/>
</dbReference>
<evidence type="ECO:0000256" key="4">
    <source>
        <dbReference type="ARBA" id="ARBA00022553"/>
    </source>
</evidence>
<evidence type="ECO:0000256" key="6">
    <source>
        <dbReference type="ARBA" id="ARBA00022692"/>
    </source>
</evidence>
<comment type="function">
    <text evidence="12">Member of the two-component regulatory system HssS/HssR involved in intracellular heme homeostasis and tempering of staphylococcal virulence. HssS functions as a heme sensor histidine kinase which is autophosphorylated at a histidine residue and transfers its phosphate group to an aspartate residue of HssR. HssR/HssS activates the expression of hrtAB, an efflux pump, in response to extracellular heme, hemin, hemoglobin or blood.</text>
</comment>
<protein>
    <recommendedName>
        <fullName evidence="13">Heme sensor protein HssS</fullName>
        <ecNumber evidence="3">2.7.13.3</ecNumber>
    </recommendedName>
</protein>
<evidence type="ECO:0000256" key="1">
    <source>
        <dbReference type="ARBA" id="ARBA00000085"/>
    </source>
</evidence>
<dbReference type="Gene3D" id="3.30.565.10">
    <property type="entry name" value="Histidine kinase-like ATPase, C-terminal domain"/>
    <property type="match status" value="1"/>
</dbReference>
<gene>
    <name evidence="17" type="ORF">LKD36_13725</name>
</gene>
<dbReference type="InterPro" id="IPR036890">
    <property type="entry name" value="HATPase_C_sf"/>
</dbReference>
<dbReference type="AlphaFoldDB" id="A0AAE3AA29"/>
<feature type="domain" description="Histidine kinase" evidence="15">
    <location>
        <begin position="134"/>
        <end position="347"/>
    </location>
</feature>
<evidence type="ECO:0000256" key="7">
    <source>
        <dbReference type="ARBA" id="ARBA00022777"/>
    </source>
</evidence>
<dbReference type="GO" id="GO:0000155">
    <property type="term" value="F:phosphorelay sensor kinase activity"/>
    <property type="evidence" value="ECO:0007669"/>
    <property type="project" value="InterPro"/>
</dbReference>
<dbReference type="Proteomes" id="UP001198220">
    <property type="component" value="Unassembled WGS sequence"/>
</dbReference>
<evidence type="ECO:0000256" key="3">
    <source>
        <dbReference type="ARBA" id="ARBA00012438"/>
    </source>
</evidence>
<keyword evidence="4" id="KW-0597">Phosphoprotein</keyword>
<evidence type="ECO:0000259" key="16">
    <source>
        <dbReference type="PROSITE" id="PS50885"/>
    </source>
</evidence>
<dbReference type="InterPro" id="IPR036097">
    <property type="entry name" value="HisK_dim/P_sf"/>
</dbReference>
<dbReference type="SUPFAM" id="SSF158472">
    <property type="entry name" value="HAMP domain-like"/>
    <property type="match status" value="1"/>
</dbReference>
<dbReference type="GO" id="GO:0005886">
    <property type="term" value="C:plasma membrane"/>
    <property type="evidence" value="ECO:0007669"/>
    <property type="project" value="TreeGrafter"/>
</dbReference>
<dbReference type="FunFam" id="1.10.287.130:FF:000001">
    <property type="entry name" value="Two-component sensor histidine kinase"/>
    <property type="match status" value="1"/>
</dbReference>
<dbReference type="RefSeq" id="WP_308459925.1">
    <property type="nucleotide sequence ID" value="NZ_JAJEPS010000016.1"/>
</dbReference>
<evidence type="ECO:0000259" key="15">
    <source>
        <dbReference type="PROSITE" id="PS50109"/>
    </source>
</evidence>
<dbReference type="InterPro" id="IPR004358">
    <property type="entry name" value="Sig_transdc_His_kin-like_C"/>
</dbReference>
<evidence type="ECO:0000256" key="2">
    <source>
        <dbReference type="ARBA" id="ARBA00004141"/>
    </source>
</evidence>
<evidence type="ECO:0000256" key="10">
    <source>
        <dbReference type="ARBA" id="ARBA00023026"/>
    </source>
</evidence>
<dbReference type="SUPFAM" id="SSF47384">
    <property type="entry name" value="Homodimeric domain of signal transducing histidine kinase"/>
    <property type="match status" value="1"/>
</dbReference>
<comment type="catalytic activity">
    <reaction evidence="1">
        <text>ATP + protein L-histidine = ADP + protein N-phospho-L-histidine.</text>
        <dbReference type="EC" id="2.7.13.3"/>
    </reaction>
</comment>
<evidence type="ECO:0000256" key="14">
    <source>
        <dbReference type="SAM" id="Phobius"/>
    </source>
</evidence>
<keyword evidence="18" id="KW-1185">Reference proteome</keyword>
<evidence type="ECO:0000256" key="11">
    <source>
        <dbReference type="ARBA" id="ARBA00023136"/>
    </source>
</evidence>
<feature type="domain" description="HAMP" evidence="16">
    <location>
        <begin position="73"/>
        <end position="126"/>
    </location>
</feature>
<dbReference type="PRINTS" id="PR00344">
    <property type="entry name" value="BCTRLSENSOR"/>
</dbReference>
<dbReference type="Pfam" id="PF00672">
    <property type="entry name" value="HAMP"/>
    <property type="match status" value="1"/>
</dbReference>
<dbReference type="EC" id="2.7.13.3" evidence="3"/>
<evidence type="ECO:0000256" key="9">
    <source>
        <dbReference type="ARBA" id="ARBA00023012"/>
    </source>
</evidence>
<evidence type="ECO:0000256" key="5">
    <source>
        <dbReference type="ARBA" id="ARBA00022679"/>
    </source>
</evidence>
<evidence type="ECO:0000256" key="13">
    <source>
        <dbReference type="ARBA" id="ARBA00040841"/>
    </source>
</evidence>
<evidence type="ECO:0000256" key="8">
    <source>
        <dbReference type="ARBA" id="ARBA00022989"/>
    </source>
</evidence>
<feature type="transmembrane region" description="Helical" evidence="14">
    <location>
        <begin position="12"/>
        <end position="33"/>
    </location>
</feature>
<organism evidence="17 18">
    <name type="scientific">Hominiventricola filiformis</name>
    <dbReference type="NCBI Taxonomy" id="2885352"/>
    <lineage>
        <taxon>Bacteria</taxon>
        <taxon>Bacillati</taxon>
        <taxon>Bacillota</taxon>
        <taxon>Clostridia</taxon>
        <taxon>Lachnospirales</taxon>
        <taxon>Lachnospiraceae</taxon>
        <taxon>Hominiventricola</taxon>
    </lineage>
</organism>
<dbReference type="InterPro" id="IPR003661">
    <property type="entry name" value="HisK_dim/P_dom"/>
</dbReference>
<accession>A0AAE3AA29</accession>
<keyword evidence="8 14" id="KW-1133">Transmembrane helix</keyword>
<keyword evidence="10" id="KW-0843">Virulence</keyword>
<feature type="transmembrane region" description="Helical" evidence="14">
    <location>
        <begin position="53"/>
        <end position="76"/>
    </location>
</feature>
<dbReference type="FunFam" id="3.30.565.10:FF:000006">
    <property type="entry name" value="Sensor histidine kinase WalK"/>
    <property type="match status" value="1"/>
</dbReference>
<dbReference type="Gene3D" id="1.10.287.130">
    <property type="match status" value="1"/>
</dbReference>
<keyword evidence="7 17" id="KW-0418">Kinase</keyword>
<comment type="caution">
    <text evidence="17">The sequence shown here is derived from an EMBL/GenBank/DDBJ whole genome shotgun (WGS) entry which is preliminary data.</text>
</comment>
<dbReference type="InterPro" id="IPR003594">
    <property type="entry name" value="HATPase_dom"/>
</dbReference>
<comment type="subcellular location">
    <subcellularLocation>
        <location evidence="2">Membrane</location>
        <topology evidence="2">Multi-pass membrane protein</topology>
    </subcellularLocation>
</comment>
<dbReference type="EMBL" id="JAJEPS010000016">
    <property type="protein sequence ID" value="MCC2127227.1"/>
    <property type="molecule type" value="Genomic_DNA"/>
</dbReference>
<dbReference type="CDD" id="cd00075">
    <property type="entry name" value="HATPase"/>
    <property type="match status" value="1"/>
</dbReference>
<dbReference type="SMART" id="SM00388">
    <property type="entry name" value="HisKA"/>
    <property type="match status" value="1"/>
</dbReference>
<dbReference type="InterPro" id="IPR003660">
    <property type="entry name" value="HAMP_dom"/>
</dbReference>
<dbReference type="PROSITE" id="PS50109">
    <property type="entry name" value="HIS_KIN"/>
    <property type="match status" value="1"/>
</dbReference>
<dbReference type="PANTHER" id="PTHR45528">
    <property type="entry name" value="SENSOR HISTIDINE KINASE CPXA"/>
    <property type="match status" value="1"/>
</dbReference>
<dbReference type="CDD" id="cd00082">
    <property type="entry name" value="HisKA"/>
    <property type="match status" value="1"/>
</dbReference>
<evidence type="ECO:0000313" key="18">
    <source>
        <dbReference type="Proteomes" id="UP001198220"/>
    </source>
</evidence>
<keyword evidence="5" id="KW-0808">Transferase</keyword>
<dbReference type="SMART" id="SM00304">
    <property type="entry name" value="HAMP"/>
    <property type="match status" value="1"/>
</dbReference>
<dbReference type="Gene3D" id="6.10.340.10">
    <property type="match status" value="1"/>
</dbReference>
<evidence type="ECO:0000256" key="12">
    <source>
        <dbReference type="ARBA" id="ARBA00037219"/>
    </source>
</evidence>
<keyword evidence="9" id="KW-0902">Two-component regulatory system</keyword>
<dbReference type="SMART" id="SM00387">
    <property type="entry name" value="HATPase_c"/>
    <property type="match status" value="1"/>
</dbReference>
<dbReference type="InterPro" id="IPR050398">
    <property type="entry name" value="HssS/ArlS-like"/>
</dbReference>
<dbReference type="SUPFAM" id="SSF55874">
    <property type="entry name" value="ATPase domain of HSP90 chaperone/DNA topoisomerase II/histidine kinase"/>
    <property type="match status" value="1"/>
</dbReference>